<accession>A0A9D2SK58</accession>
<keyword evidence="1" id="KW-0285">Flavoprotein</keyword>
<protein>
    <submittedName>
        <fullName evidence="4">NAD(P)H-dependent oxidoreductase</fullName>
    </submittedName>
</protein>
<sequence>MSILFINGSPNKNGNTAKLAAELLAGKEYETLNLVDYKLYAYGQKFEDDQFSEILEKMKEADTIVIGSPVYWHNMCGAVRNLLDRFYGPVNSGELSGRKFAFIFQGAAPEQWMPEKAEYTMSRFAKMYGMEYAGMVTDNREAEKVSGKLGR</sequence>
<dbReference type="PANTHER" id="PTHR43278:SF4">
    <property type="entry name" value="NAD(P)H-DEPENDENT FMN-CONTAINING OXIDOREDUCTASE YWQN-RELATED"/>
    <property type="match status" value="1"/>
</dbReference>
<dbReference type="InterPro" id="IPR051796">
    <property type="entry name" value="ISF_SsuE-like"/>
</dbReference>
<proteinExistence type="predicted"/>
<feature type="domain" description="NADPH-dependent FMN reductase-like" evidence="3">
    <location>
        <begin position="1"/>
        <end position="106"/>
    </location>
</feature>
<dbReference type="EMBL" id="DWWV01000122">
    <property type="protein sequence ID" value="HJC11037.1"/>
    <property type="molecule type" value="Genomic_DNA"/>
</dbReference>
<reference evidence="4" key="2">
    <citation type="submission" date="2021-04" db="EMBL/GenBank/DDBJ databases">
        <authorList>
            <person name="Gilroy R."/>
        </authorList>
    </citation>
    <scope>NUCLEOTIDE SEQUENCE</scope>
    <source>
        <strain evidence="4">ChiSxjej6B18-287</strain>
    </source>
</reference>
<evidence type="ECO:0000256" key="1">
    <source>
        <dbReference type="ARBA" id="ARBA00022630"/>
    </source>
</evidence>
<dbReference type="PANTHER" id="PTHR43278">
    <property type="entry name" value="NAD(P)H-DEPENDENT FMN-CONTAINING OXIDOREDUCTASE YWQN-RELATED"/>
    <property type="match status" value="1"/>
</dbReference>
<evidence type="ECO:0000256" key="2">
    <source>
        <dbReference type="ARBA" id="ARBA00022643"/>
    </source>
</evidence>
<evidence type="ECO:0000313" key="4">
    <source>
        <dbReference type="EMBL" id="HJC11037.1"/>
    </source>
</evidence>
<dbReference type="GO" id="GO:0016491">
    <property type="term" value="F:oxidoreductase activity"/>
    <property type="evidence" value="ECO:0007669"/>
    <property type="project" value="InterPro"/>
</dbReference>
<dbReference type="Proteomes" id="UP000823893">
    <property type="component" value="Unassembled WGS sequence"/>
</dbReference>
<evidence type="ECO:0000313" key="5">
    <source>
        <dbReference type="Proteomes" id="UP000823893"/>
    </source>
</evidence>
<dbReference type="InterPro" id="IPR029039">
    <property type="entry name" value="Flavoprotein-like_sf"/>
</dbReference>
<dbReference type="Pfam" id="PF03358">
    <property type="entry name" value="FMN_red"/>
    <property type="match status" value="1"/>
</dbReference>
<organism evidence="4 5">
    <name type="scientific">Candidatus Blautia merdigallinarum</name>
    <dbReference type="NCBI Taxonomy" id="2838495"/>
    <lineage>
        <taxon>Bacteria</taxon>
        <taxon>Bacillati</taxon>
        <taxon>Bacillota</taxon>
        <taxon>Clostridia</taxon>
        <taxon>Lachnospirales</taxon>
        <taxon>Lachnospiraceae</taxon>
        <taxon>Blautia</taxon>
    </lineage>
</organism>
<reference evidence="4" key="1">
    <citation type="journal article" date="2021" name="PeerJ">
        <title>Extensive microbial diversity within the chicken gut microbiome revealed by metagenomics and culture.</title>
        <authorList>
            <person name="Gilroy R."/>
            <person name="Ravi A."/>
            <person name="Getino M."/>
            <person name="Pursley I."/>
            <person name="Horton D.L."/>
            <person name="Alikhan N.F."/>
            <person name="Baker D."/>
            <person name="Gharbi K."/>
            <person name="Hall N."/>
            <person name="Watson M."/>
            <person name="Adriaenssens E.M."/>
            <person name="Foster-Nyarko E."/>
            <person name="Jarju S."/>
            <person name="Secka A."/>
            <person name="Antonio M."/>
            <person name="Oren A."/>
            <person name="Chaudhuri R.R."/>
            <person name="La Ragione R."/>
            <person name="Hildebrand F."/>
            <person name="Pallen M.J."/>
        </authorList>
    </citation>
    <scope>NUCLEOTIDE SEQUENCE</scope>
    <source>
        <strain evidence="4">ChiSxjej6B18-287</strain>
    </source>
</reference>
<dbReference type="SUPFAM" id="SSF52218">
    <property type="entry name" value="Flavoproteins"/>
    <property type="match status" value="1"/>
</dbReference>
<name>A0A9D2SK58_9FIRM</name>
<gene>
    <name evidence="4" type="ORF">H9935_09540</name>
</gene>
<dbReference type="AlphaFoldDB" id="A0A9D2SK58"/>
<evidence type="ECO:0000259" key="3">
    <source>
        <dbReference type="Pfam" id="PF03358"/>
    </source>
</evidence>
<keyword evidence="2" id="KW-0288">FMN</keyword>
<dbReference type="Gene3D" id="3.40.50.360">
    <property type="match status" value="1"/>
</dbReference>
<comment type="caution">
    <text evidence="4">The sequence shown here is derived from an EMBL/GenBank/DDBJ whole genome shotgun (WGS) entry which is preliminary data.</text>
</comment>
<dbReference type="InterPro" id="IPR005025">
    <property type="entry name" value="FMN_Rdtase-like_dom"/>
</dbReference>